<feature type="domain" description="Nucleotidyl transferase" evidence="12">
    <location>
        <begin position="3"/>
        <end position="174"/>
    </location>
</feature>
<dbReference type="OrthoDB" id="15372at2157"/>
<evidence type="ECO:0000259" key="12">
    <source>
        <dbReference type="Pfam" id="PF00483"/>
    </source>
</evidence>
<dbReference type="InterPro" id="IPR018357">
    <property type="entry name" value="Hexapep_transf_CS"/>
</dbReference>
<dbReference type="EC" id="2.3.1.157" evidence="3"/>
<dbReference type="Proteomes" id="UP000730161">
    <property type="component" value="Unassembled WGS sequence"/>
</dbReference>
<comment type="catalytic activity">
    <reaction evidence="11">
        <text>N-acetyl-alpha-D-glucosamine 1-phosphate + UTP + H(+) = UDP-N-acetyl-alpha-D-glucosamine + diphosphate</text>
        <dbReference type="Rhea" id="RHEA:13509"/>
        <dbReference type="ChEBI" id="CHEBI:15378"/>
        <dbReference type="ChEBI" id="CHEBI:33019"/>
        <dbReference type="ChEBI" id="CHEBI:46398"/>
        <dbReference type="ChEBI" id="CHEBI:57705"/>
        <dbReference type="ChEBI" id="CHEBI:57776"/>
        <dbReference type="EC" id="2.7.7.23"/>
    </reaction>
</comment>
<evidence type="ECO:0000256" key="7">
    <source>
        <dbReference type="ARBA" id="ARBA00022695"/>
    </source>
</evidence>
<dbReference type="Gene3D" id="2.160.10.10">
    <property type="entry name" value="Hexapeptide repeat proteins"/>
    <property type="match status" value="1"/>
</dbReference>
<evidence type="ECO:0000313" key="14">
    <source>
        <dbReference type="EMBL" id="MBR1370001.1"/>
    </source>
</evidence>
<comment type="catalytic activity">
    <reaction evidence="10">
        <text>alpha-D-glucosamine 1-phosphate + acetyl-CoA = N-acetyl-alpha-D-glucosamine 1-phosphate + CoA + H(+)</text>
        <dbReference type="Rhea" id="RHEA:13725"/>
        <dbReference type="ChEBI" id="CHEBI:15378"/>
        <dbReference type="ChEBI" id="CHEBI:57287"/>
        <dbReference type="ChEBI" id="CHEBI:57288"/>
        <dbReference type="ChEBI" id="CHEBI:57776"/>
        <dbReference type="ChEBI" id="CHEBI:58516"/>
        <dbReference type="EC" id="2.3.1.157"/>
    </reaction>
</comment>
<dbReference type="CDD" id="cd04181">
    <property type="entry name" value="NTP_transferase"/>
    <property type="match status" value="1"/>
</dbReference>
<dbReference type="SUPFAM" id="SSF51161">
    <property type="entry name" value="Trimeric LpxA-like enzymes"/>
    <property type="match status" value="1"/>
</dbReference>
<dbReference type="EMBL" id="JWHL01000032">
    <property type="protein sequence ID" value="MBR1370001.1"/>
    <property type="molecule type" value="Genomic_DNA"/>
</dbReference>
<dbReference type="InterPro" id="IPR056729">
    <property type="entry name" value="GMPPB_C"/>
</dbReference>
<dbReference type="AlphaFoldDB" id="A0A8J8B5M8"/>
<proteinExistence type="predicted"/>
<dbReference type="Gene3D" id="3.90.550.10">
    <property type="entry name" value="Spore Coat Polysaccharide Biosynthesis Protein SpsA, Chain A"/>
    <property type="match status" value="1"/>
</dbReference>
<keyword evidence="8" id="KW-0511">Multifunctional enzyme</keyword>
<dbReference type="GO" id="GO:0019134">
    <property type="term" value="F:glucosamine-1-phosphate N-acetyltransferase activity"/>
    <property type="evidence" value="ECO:0007669"/>
    <property type="project" value="UniProtKB-EC"/>
</dbReference>
<evidence type="ECO:0000313" key="15">
    <source>
        <dbReference type="Proteomes" id="UP000730161"/>
    </source>
</evidence>
<dbReference type="GO" id="GO:0003977">
    <property type="term" value="F:UDP-N-acetylglucosamine diphosphorylase activity"/>
    <property type="evidence" value="ECO:0007669"/>
    <property type="project" value="UniProtKB-EC"/>
</dbReference>
<dbReference type="InterPro" id="IPR011004">
    <property type="entry name" value="Trimer_LpxA-like_sf"/>
</dbReference>
<protein>
    <recommendedName>
        <fullName evidence="5">Bifunctional protein GlmU</fullName>
        <ecNumber evidence="3">2.3.1.157</ecNumber>
        <ecNumber evidence="4">2.7.7.23</ecNumber>
    </recommendedName>
</protein>
<dbReference type="RefSeq" id="WP_211531760.1">
    <property type="nucleotide sequence ID" value="NZ_JWHL01000032.1"/>
</dbReference>
<dbReference type="EC" id="2.7.7.23" evidence="4"/>
<dbReference type="Pfam" id="PF00483">
    <property type="entry name" value="NTP_transferase"/>
    <property type="match status" value="1"/>
</dbReference>
<dbReference type="InterPro" id="IPR005835">
    <property type="entry name" value="NTP_transferase_dom"/>
</dbReference>
<evidence type="ECO:0000256" key="5">
    <source>
        <dbReference type="ARBA" id="ARBA00013414"/>
    </source>
</evidence>
<evidence type="ECO:0000256" key="10">
    <source>
        <dbReference type="ARBA" id="ARBA00048247"/>
    </source>
</evidence>
<dbReference type="Pfam" id="PF25087">
    <property type="entry name" value="GMPPB_C"/>
    <property type="match status" value="1"/>
</dbReference>
<reference evidence="14" key="1">
    <citation type="submission" date="2014-12" db="EMBL/GenBank/DDBJ databases">
        <authorList>
            <person name="Huang H.-H."/>
            <person name="Chen S.-C."/>
            <person name="Lai M.-C."/>
        </authorList>
    </citation>
    <scope>NUCLEOTIDE SEQUENCE</scope>
    <source>
        <strain evidence="14">K1F9705b</strain>
    </source>
</reference>
<evidence type="ECO:0000259" key="13">
    <source>
        <dbReference type="Pfam" id="PF25087"/>
    </source>
</evidence>
<organism evidence="14 15">
    <name type="scientific">Methanocalculus chunghsingensis</name>
    <dbReference type="NCBI Taxonomy" id="156457"/>
    <lineage>
        <taxon>Archaea</taxon>
        <taxon>Methanobacteriati</taxon>
        <taxon>Methanobacteriota</taxon>
        <taxon>Stenosarchaea group</taxon>
        <taxon>Methanomicrobia</taxon>
        <taxon>Methanomicrobiales</taxon>
        <taxon>Methanocalculaceae</taxon>
        <taxon>Methanocalculus</taxon>
    </lineage>
</organism>
<keyword evidence="9" id="KW-0012">Acyltransferase</keyword>
<keyword evidence="15" id="KW-1185">Reference proteome</keyword>
<dbReference type="InterPro" id="IPR029044">
    <property type="entry name" value="Nucleotide-diphossugar_trans"/>
</dbReference>
<keyword evidence="7" id="KW-0548">Nucleotidyltransferase</keyword>
<dbReference type="PANTHER" id="PTHR43584:SF8">
    <property type="entry name" value="N-ACETYLMURAMATE ALPHA-1-PHOSPHATE URIDYLYLTRANSFERASE"/>
    <property type="match status" value="1"/>
</dbReference>
<dbReference type="SUPFAM" id="SSF53448">
    <property type="entry name" value="Nucleotide-diphospho-sugar transferases"/>
    <property type="match status" value="1"/>
</dbReference>
<comment type="pathway">
    <text evidence="1">Nucleotide-sugar biosynthesis; UDP-N-acetyl-alpha-D-glucosamine biosynthesis; N-acetyl-alpha-D-glucosamine 1-phosphate from alpha-D-glucosamine 6-phosphate (route II): step 2/2.</text>
</comment>
<dbReference type="PANTHER" id="PTHR43584">
    <property type="entry name" value="NUCLEOTIDYL TRANSFERASE"/>
    <property type="match status" value="1"/>
</dbReference>
<evidence type="ECO:0000256" key="11">
    <source>
        <dbReference type="ARBA" id="ARBA00048493"/>
    </source>
</evidence>
<feature type="domain" description="Mannose-1-phosphate guanyltransferase C-terminal" evidence="13">
    <location>
        <begin position="251"/>
        <end position="372"/>
    </location>
</feature>
<evidence type="ECO:0000256" key="8">
    <source>
        <dbReference type="ARBA" id="ARBA00023268"/>
    </source>
</evidence>
<evidence type="ECO:0000256" key="2">
    <source>
        <dbReference type="ARBA" id="ARBA00005208"/>
    </source>
</evidence>
<evidence type="ECO:0000256" key="3">
    <source>
        <dbReference type="ARBA" id="ARBA00012225"/>
    </source>
</evidence>
<gene>
    <name evidence="14" type="ORF">RJ53_11140</name>
</gene>
<comment type="pathway">
    <text evidence="2">Nucleotide-sugar biosynthesis; UDP-N-acetyl-alpha-D-glucosamine biosynthesis; UDP-N-acetyl-alpha-D-glucosamine from N-acetyl-alpha-D-glucosamine 1-phosphate: step 1/1.</text>
</comment>
<name>A0A8J8B5M8_9EURY</name>
<evidence type="ECO:0000256" key="9">
    <source>
        <dbReference type="ARBA" id="ARBA00023315"/>
    </source>
</evidence>
<dbReference type="PROSITE" id="PS00101">
    <property type="entry name" value="HEXAPEP_TRANSFERASES"/>
    <property type="match status" value="1"/>
</dbReference>
<accession>A0A8J8B5M8</accession>
<dbReference type="InterPro" id="IPR050065">
    <property type="entry name" value="GlmU-like"/>
</dbReference>
<evidence type="ECO:0000256" key="1">
    <source>
        <dbReference type="ARBA" id="ARBA00005166"/>
    </source>
</evidence>
<keyword evidence="6" id="KW-0808">Transferase</keyword>
<evidence type="ECO:0000256" key="4">
    <source>
        <dbReference type="ARBA" id="ARBA00012457"/>
    </source>
</evidence>
<sequence>MQAVILAGGEGWRLRPLTKNRPKALIPVGNRPIIDYVIDALLEAGIRDITVVVGYRKEQVIRHLNTLDHEVQVVVQERQLGSAHALACAIPKIHDTTLVISGDNYIDTASVLMMQGKENAIRVSPSIAPVHYGVVTVNNGLVTSFVEKPEEKGIALVSSGLYLFTPEVIRSIQERELPELLNRLIAEKVPIRAVEGGEWGDAIHAWDLISQNNHLLRLTTPGRSGMISRFATITGKVSIGARSSIGPGTVITGPVRIGEDTTIGPNVVIGPDVSIGDRAIIEPFSYLADCIIMDDVRIGSHGRIADAVIGDGCSIGDHLSTITGEGYFGLGEGETKIFHQGRFGAILGDNVTIGSSVVLTACIIGNNSTIRSGRRLDGEIPDGSRVI</sequence>
<evidence type="ECO:0000256" key="6">
    <source>
        <dbReference type="ARBA" id="ARBA00022679"/>
    </source>
</evidence>
<comment type="caution">
    <text evidence="14">The sequence shown here is derived from an EMBL/GenBank/DDBJ whole genome shotgun (WGS) entry which is preliminary data.</text>
</comment>